<dbReference type="AlphaFoldDB" id="A0A1I3C105"/>
<reference evidence="2 3" key="1">
    <citation type="submission" date="2016-10" db="EMBL/GenBank/DDBJ databases">
        <authorList>
            <person name="de Groot N.N."/>
        </authorList>
    </citation>
    <scope>NUCLEOTIDE SEQUENCE [LARGE SCALE GENOMIC DNA]</scope>
    <source>
        <strain evidence="2 3">CGMCC 1.11030</strain>
    </source>
</reference>
<dbReference type="Proteomes" id="UP000199377">
    <property type="component" value="Unassembled WGS sequence"/>
</dbReference>
<organism evidence="2 3">
    <name type="scientific">Albimonas pacifica</name>
    <dbReference type="NCBI Taxonomy" id="1114924"/>
    <lineage>
        <taxon>Bacteria</taxon>
        <taxon>Pseudomonadati</taxon>
        <taxon>Pseudomonadota</taxon>
        <taxon>Alphaproteobacteria</taxon>
        <taxon>Rhodobacterales</taxon>
        <taxon>Paracoccaceae</taxon>
        <taxon>Albimonas</taxon>
    </lineage>
</organism>
<sequence length="213" mass="21954">MIRLAARTLPVFAAIIGFAMALAAYLNFSGVRTAYLDLVRSRAAMIAGDIAADASAAQGFGIRLAEQRTLGELLARQAATDPLILTIDVAGPEGRILFSSAPARIGALETPAGEDPAFRQSEPVIGALGAPVGEVLVRLDGATMDATVAGLRRDVLLGAVPAGLAAVAAGCLLALALLSRLRARARRASAAEHADMIAQAENEMAGFRPSARR</sequence>
<evidence type="ECO:0000313" key="2">
    <source>
        <dbReference type="EMBL" id="SFH68130.1"/>
    </source>
</evidence>
<dbReference type="OrthoDB" id="8450364at2"/>
<gene>
    <name evidence="2" type="ORF">SAMN05216258_101486</name>
</gene>
<evidence type="ECO:0000256" key="1">
    <source>
        <dbReference type="SAM" id="Phobius"/>
    </source>
</evidence>
<dbReference type="EMBL" id="FOQH01000001">
    <property type="protein sequence ID" value="SFH68130.1"/>
    <property type="molecule type" value="Genomic_DNA"/>
</dbReference>
<name>A0A1I3C105_9RHOB</name>
<dbReference type="STRING" id="1114924.SAMN05216258_101486"/>
<feature type="transmembrane region" description="Helical" evidence="1">
    <location>
        <begin position="9"/>
        <end position="28"/>
    </location>
</feature>
<evidence type="ECO:0000313" key="3">
    <source>
        <dbReference type="Proteomes" id="UP000199377"/>
    </source>
</evidence>
<keyword evidence="1" id="KW-1133">Transmembrane helix</keyword>
<proteinExistence type="predicted"/>
<accession>A0A1I3C105</accession>
<keyword evidence="3" id="KW-1185">Reference proteome</keyword>
<keyword evidence="1" id="KW-0472">Membrane</keyword>
<protein>
    <submittedName>
        <fullName evidence="2">Uncharacterized protein</fullName>
    </submittedName>
</protein>
<keyword evidence="1" id="KW-0812">Transmembrane</keyword>
<feature type="transmembrane region" description="Helical" evidence="1">
    <location>
        <begin position="155"/>
        <end position="178"/>
    </location>
</feature>
<dbReference type="RefSeq" id="WP_092857441.1">
    <property type="nucleotide sequence ID" value="NZ_FOQH01000001.1"/>
</dbReference>